<accession>A0ABT1J934</accession>
<evidence type="ECO:0000313" key="2">
    <source>
        <dbReference type="EMBL" id="MCP2313893.1"/>
    </source>
</evidence>
<evidence type="ECO:0000313" key="3">
    <source>
        <dbReference type="Proteomes" id="UP001206483"/>
    </source>
</evidence>
<keyword evidence="3" id="KW-1185">Reference proteome</keyword>
<feature type="compositionally biased region" description="Low complexity" evidence="1">
    <location>
        <begin position="1"/>
        <end position="13"/>
    </location>
</feature>
<proteinExistence type="predicted"/>
<name>A0ABT1J934_9ACTN</name>
<feature type="region of interest" description="Disordered" evidence="1">
    <location>
        <begin position="1"/>
        <end position="22"/>
    </location>
</feature>
<sequence length="61" mass="6473">MNDPAATTPAEPTTENDRPDWTTLPAHAFTAAPRATQVSLFAIGDDSFGTPSLLDDAQPLF</sequence>
<gene>
    <name evidence="2" type="ORF">FHR36_007092</name>
</gene>
<organism evidence="2 3">
    <name type="scientific">Kitasatospora paracochleata</name>
    <dbReference type="NCBI Taxonomy" id="58354"/>
    <lineage>
        <taxon>Bacteria</taxon>
        <taxon>Bacillati</taxon>
        <taxon>Actinomycetota</taxon>
        <taxon>Actinomycetes</taxon>
        <taxon>Kitasatosporales</taxon>
        <taxon>Streptomycetaceae</taxon>
        <taxon>Kitasatospora</taxon>
    </lineage>
</organism>
<dbReference type="Proteomes" id="UP001206483">
    <property type="component" value="Unassembled WGS sequence"/>
</dbReference>
<comment type="caution">
    <text evidence="2">The sequence shown here is derived from an EMBL/GenBank/DDBJ whole genome shotgun (WGS) entry which is preliminary data.</text>
</comment>
<dbReference type="EMBL" id="JAMZDX010000008">
    <property type="protein sequence ID" value="MCP2313893.1"/>
    <property type="molecule type" value="Genomic_DNA"/>
</dbReference>
<dbReference type="RefSeq" id="WP_253804174.1">
    <property type="nucleotide sequence ID" value="NZ_BAAAUB010000029.1"/>
</dbReference>
<protein>
    <submittedName>
        <fullName evidence="2">Uncharacterized protein</fullName>
    </submittedName>
</protein>
<reference evidence="2 3" key="1">
    <citation type="submission" date="2022-06" db="EMBL/GenBank/DDBJ databases">
        <title>Sequencing the genomes of 1000 actinobacteria strains.</title>
        <authorList>
            <person name="Klenk H.-P."/>
        </authorList>
    </citation>
    <scope>NUCLEOTIDE SEQUENCE [LARGE SCALE GENOMIC DNA]</scope>
    <source>
        <strain evidence="2 3">DSM 41656</strain>
    </source>
</reference>
<evidence type="ECO:0000256" key="1">
    <source>
        <dbReference type="SAM" id="MobiDB-lite"/>
    </source>
</evidence>